<dbReference type="Gene3D" id="1.10.10.10">
    <property type="entry name" value="Winged helix-like DNA-binding domain superfamily/Winged helix DNA-binding domain"/>
    <property type="match status" value="1"/>
</dbReference>
<dbReference type="Gene3D" id="1.10.1740.10">
    <property type="match status" value="1"/>
</dbReference>
<name>A0A6P2CSX6_9BACT</name>
<evidence type="ECO:0000256" key="3">
    <source>
        <dbReference type="ARBA" id="ARBA00023082"/>
    </source>
</evidence>
<dbReference type="InterPro" id="IPR007627">
    <property type="entry name" value="RNA_pol_sigma70_r2"/>
</dbReference>
<dbReference type="Gene3D" id="2.60.130.10">
    <property type="entry name" value="Aromatic compound dioxygenase"/>
    <property type="match status" value="1"/>
</dbReference>
<dbReference type="CDD" id="cd06171">
    <property type="entry name" value="Sigma70_r4"/>
    <property type="match status" value="1"/>
</dbReference>
<dbReference type="GO" id="GO:0016702">
    <property type="term" value="F:oxidoreductase activity, acting on single donors with incorporation of molecular oxygen, incorporation of two atoms of oxygen"/>
    <property type="evidence" value="ECO:0007669"/>
    <property type="project" value="InterPro"/>
</dbReference>
<evidence type="ECO:0000259" key="5">
    <source>
        <dbReference type="Pfam" id="PF04542"/>
    </source>
</evidence>
<dbReference type="GO" id="GO:0003677">
    <property type="term" value="F:DNA binding"/>
    <property type="evidence" value="ECO:0007669"/>
    <property type="project" value="InterPro"/>
</dbReference>
<evidence type="ECO:0000256" key="4">
    <source>
        <dbReference type="ARBA" id="ARBA00023163"/>
    </source>
</evidence>
<reference evidence="7 8" key="1">
    <citation type="submission" date="2019-05" db="EMBL/GenBank/DDBJ databases">
        <authorList>
            <consortium name="Science for Life Laboratories"/>
        </authorList>
    </citation>
    <scope>NUCLEOTIDE SEQUENCE [LARGE SCALE GENOMIC DNA]</scope>
    <source>
        <strain evidence="7">Soil9</strain>
    </source>
</reference>
<dbReference type="PANTHER" id="PTHR43133">
    <property type="entry name" value="RNA POLYMERASE ECF-TYPE SIGMA FACTO"/>
    <property type="match status" value="1"/>
</dbReference>
<dbReference type="InterPro" id="IPR015889">
    <property type="entry name" value="Intradiol_dOase_core"/>
</dbReference>
<dbReference type="SUPFAM" id="SSF49464">
    <property type="entry name" value="Carboxypeptidase regulatory domain-like"/>
    <property type="match status" value="2"/>
</dbReference>
<dbReference type="InterPro" id="IPR013324">
    <property type="entry name" value="RNA_pol_sigma_r3/r4-like"/>
</dbReference>
<organism evidence="7 8">
    <name type="scientific">Gemmata massiliana</name>
    <dbReference type="NCBI Taxonomy" id="1210884"/>
    <lineage>
        <taxon>Bacteria</taxon>
        <taxon>Pseudomonadati</taxon>
        <taxon>Planctomycetota</taxon>
        <taxon>Planctomycetia</taxon>
        <taxon>Gemmatales</taxon>
        <taxon>Gemmataceae</taxon>
        <taxon>Gemmata</taxon>
    </lineage>
</organism>
<dbReference type="GO" id="GO:0005506">
    <property type="term" value="F:iron ion binding"/>
    <property type="evidence" value="ECO:0007669"/>
    <property type="project" value="InterPro"/>
</dbReference>
<dbReference type="InterPro" id="IPR013249">
    <property type="entry name" value="RNA_pol_sigma70_r4_t2"/>
</dbReference>
<dbReference type="AlphaFoldDB" id="A0A6P2CSX6"/>
<sequence length="974" mass="103224">MNRTPLTHLAHRLRPRDPSLTAATDRQLLHRSRSGSDGGAFAELVRRHERAVLAACRQVLSAPADVEDAFQATFLVLVQQANRIRCGGSASLGGWLFAVAHRVAVRAVRSRVRTDRREGAVARADSVAPEPAADLSWREAVGALHEELDALPDRFRLPLVLCYLEGLSRDEAAAQLGWTAGSVKAGLERGREKLRAALERRGVTLGAGLLTALAGFGSSATASAELFAATLRVADGSAPAPVLELARPAVTPFTTSAKFLLGTAAVAALCVGLYAAGKSEPLQQPLPVTKSVDPKADAPAPNSKAVVTAPDAVGTGEPATVAGRVVGPAGKPVAGATVVWRQKPANAHGLFHADPAELYPAPVTGKTDADGKFKLDVVIRGRTPFRPFNPWGNLTVLANGFGPGASHTGDLISDKWNQNIELTLAKTDVPIEGRLIDLEGKPVAGVTVRPVMVFFNIAGDLGPWLKSVAGTDYPPDRHQVGISIPATDLELTQSATTDKDGNFKLTGLGNERVVGLRVDGPTIETHYVQVMTRPGEKFTITNRLAWDPSIGPNDVYPAKFTHAVAPGGVVRGTVTAADTGKPLAGVRVTSAAWIPGSMPPPLRNITFTDGDGRYTLTGYPRRTPYMLRFDPPNDQPYIAFYGDVPSSEDGKPRTVDMKLPRGVLVSGTVTDKQSRKPLSAVVDYHPSSANTNLGAKYPIPKQVTCDPKDGSFKLVVLPGDGLLAARISDPCRGAYLPGVGAEEVSWFDKTKNSFASAHLGFPRSFYDSYVGIAPKADSDPLKIDLKLDPGVTAAARFVGPDGKPLTGCSLMTTGHGPDVQDIRDLPTDRVTLYALDPKRAAIGIVLNTKRKLAGTFTIDGTKPGEVVVKLQPTATVTARLLDSDGALLARATVVGHVRTDGKTRPTGFYGTSDKDGNVRIEVIPPGVPVTGEVRQFTGKKNLRFVVPGFDNVVLKPGEVRDLGDVKISTEGKDQ</sequence>
<feature type="domain" description="RNA polymerase sigma factor 70 region 4 type 2" evidence="6">
    <location>
        <begin position="143"/>
        <end position="194"/>
    </location>
</feature>
<dbReference type="EMBL" id="LR593886">
    <property type="protein sequence ID" value="VTR92039.1"/>
    <property type="molecule type" value="Genomic_DNA"/>
</dbReference>
<proteinExistence type="inferred from homology"/>
<keyword evidence="4" id="KW-0804">Transcription</keyword>
<dbReference type="Proteomes" id="UP000464178">
    <property type="component" value="Chromosome"/>
</dbReference>
<dbReference type="PANTHER" id="PTHR43133:SF51">
    <property type="entry name" value="RNA POLYMERASE SIGMA FACTOR"/>
    <property type="match status" value="1"/>
</dbReference>
<keyword evidence="2" id="KW-0805">Transcription regulation</keyword>
<dbReference type="InterPro" id="IPR014284">
    <property type="entry name" value="RNA_pol_sigma-70_dom"/>
</dbReference>
<evidence type="ECO:0008006" key="9">
    <source>
        <dbReference type="Google" id="ProtNLM"/>
    </source>
</evidence>
<dbReference type="InterPro" id="IPR013325">
    <property type="entry name" value="RNA_pol_sigma_r2"/>
</dbReference>
<dbReference type="KEGG" id="gms:SOIL9_56750"/>
<dbReference type="InterPro" id="IPR036388">
    <property type="entry name" value="WH-like_DNA-bd_sf"/>
</dbReference>
<evidence type="ECO:0000256" key="2">
    <source>
        <dbReference type="ARBA" id="ARBA00023015"/>
    </source>
</evidence>
<dbReference type="GO" id="GO:0006352">
    <property type="term" value="P:DNA-templated transcription initiation"/>
    <property type="evidence" value="ECO:0007669"/>
    <property type="project" value="InterPro"/>
</dbReference>
<keyword evidence="8" id="KW-1185">Reference proteome</keyword>
<comment type="similarity">
    <text evidence="1">Belongs to the sigma-70 factor family. ECF subfamily.</text>
</comment>
<evidence type="ECO:0000313" key="7">
    <source>
        <dbReference type="EMBL" id="VTR92039.1"/>
    </source>
</evidence>
<evidence type="ECO:0000259" key="6">
    <source>
        <dbReference type="Pfam" id="PF08281"/>
    </source>
</evidence>
<evidence type="ECO:0000313" key="8">
    <source>
        <dbReference type="Proteomes" id="UP000464178"/>
    </source>
</evidence>
<gene>
    <name evidence="7" type="ORF">SOIL9_56750</name>
</gene>
<dbReference type="Pfam" id="PF04542">
    <property type="entry name" value="Sigma70_r2"/>
    <property type="match status" value="1"/>
</dbReference>
<dbReference type="Pfam" id="PF08281">
    <property type="entry name" value="Sigma70_r4_2"/>
    <property type="match status" value="1"/>
</dbReference>
<evidence type="ECO:0000256" key="1">
    <source>
        <dbReference type="ARBA" id="ARBA00010641"/>
    </source>
</evidence>
<dbReference type="NCBIfam" id="TIGR02937">
    <property type="entry name" value="sigma70-ECF"/>
    <property type="match status" value="1"/>
</dbReference>
<accession>A0A6P2CSX6</accession>
<dbReference type="Gene3D" id="2.60.40.1120">
    <property type="entry name" value="Carboxypeptidase-like, regulatory domain"/>
    <property type="match status" value="1"/>
</dbReference>
<dbReference type="SUPFAM" id="SSF88659">
    <property type="entry name" value="Sigma3 and sigma4 domains of RNA polymerase sigma factors"/>
    <property type="match status" value="1"/>
</dbReference>
<dbReference type="GO" id="GO:0016987">
    <property type="term" value="F:sigma factor activity"/>
    <property type="evidence" value="ECO:0007669"/>
    <property type="project" value="UniProtKB-KW"/>
</dbReference>
<dbReference type="RefSeq" id="WP_162666962.1">
    <property type="nucleotide sequence ID" value="NZ_LR593886.1"/>
</dbReference>
<dbReference type="SUPFAM" id="SSF88946">
    <property type="entry name" value="Sigma2 domain of RNA polymerase sigma factors"/>
    <property type="match status" value="1"/>
</dbReference>
<protein>
    <recommendedName>
        <fullName evidence="9">RNA polymerase sigma factor 70 region 4 type 2 domain-containing protein</fullName>
    </recommendedName>
</protein>
<keyword evidence="3" id="KW-0731">Sigma factor</keyword>
<dbReference type="InterPro" id="IPR039425">
    <property type="entry name" value="RNA_pol_sigma-70-like"/>
</dbReference>
<dbReference type="InterPro" id="IPR008969">
    <property type="entry name" value="CarboxyPept-like_regulatory"/>
</dbReference>
<feature type="domain" description="RNA polymerase sigma-70 region 2" evidence="5">
    <location>
        <begin position="44"/>
        <end position="113"/>
    </location>
</feature>